<reference evidence="6" key="1">
    <citation type="journal article" date="2020" name="mSystems">
        <title>Genome- and Community-Level Interaction Insights into Carbon Utilization and Element Cycling Functions of Hydrothermarchaeota in Hydrothermal Sediment.</title>
        <authorList>
            <person name="Zhou Z."/>
            <person name="Liu Y."/>
            <person name="Xu W."/>
            <person name="Pan J."/>
            <person name="Luo Z.H."/>
            <person name="Li M."/>
        </authorList>
    </citation>
    <scope>NUCLEOTIDE SEQUENCE [LARGE SCALE GENOMIC DNA]</scope>
    <source>
        <strain evidence="6">SpSt-1116</strain>
    </source>
</reference>
<evidence type="ECO:0000256" key="3">
    <source>
        <dbReference type="ARBA" id="ARBA00023004"/>
    </source>
</evidence>
<evidence type="ECO:0000259" key="5">
    <source>
        <dbReference type="PROSITE" id="PS51918"/>
    </source>
</evidence>
<accession>A0A7J3ZIY1</accession>
<dbReference type="CDD" id="cd01335">
    <property type="entry name" value="Radical_SAM"/>
    <property type="match status" value="1"/>
</dbReference>
<dbReference type="SFLD" id="SFLDS00029">
    <property type="entry name" value="Radical_SAM"/>
    <property type="match status" value="1"/>
</dbReference>
<protein>
    <submittedName>
        <fullName evidence="6">Radical SAM protein</fullName>
    </submittedName>
</protein>
<evidence type="ECO:0000256" key="2">
    <source>
        <dbReference type="ARBA" id="ARBA00022723"/>
    </source>
</evidence>
<organism evidence="6">
    <name type="scientific">Fervidicoccus fontis</name>
    <dbReference type="NCBI Taxonomy" id="683846"/>
    <lineage>
        <taxon>Archaea</taxon>
        <taxon>Thermoproteota</taxon>
        <taxon>Thermoprotei</taxon>
        <taxon>Fervidicoccales</taxon>
        <taxon>Fervidicoccaceae</taxon>
        <taxon>Fervidicoccus</taxon>
    </lineage>
</organism>
<gene>
    <name evidence="6" type="ORF">ENM78_00645</name>
</gene>
<dbReference type="SUPFAM" id="SSF102114">
    <property type="entry name" value="Radical SAM enzymes"/>
    <property type="match status" value="1"/>
</dbReference>
<dbReference type="Gene3D" id="3.20.20.70">
    <property type="entry name" value="Aldolase class I"/>
    <property type="match status" value="1"/>
</dbReference>
<keyword evidence="3" id="KW-0408">Iron</keyword>
<keyword evidence="4" id="KW-0411">Iron-sulfur</keyword>
<feature type="domain" description="Radical SAM core" evidence="5">
    <location>
        <begin position="17"/>
        <end position="234"/>
    </location>
</feature>
<dbReference type="GO" id="GO:0051536">
    <property type="term" value="F:iron-sulfur cluster binding"/>
    <property type="evidence" value="ECO:0007669"/>
    <property type="project" value="UniProtKB-KW"/>
</dbReference>
<dbReference type="InterPro" id="IPR040087">
    <property type="entry name" value="MJ0021-like"/>
</dbReference>
<dbReference type="Pfam" id="PF04055">
    <property type="entry name" value="Radical_SAM"/>
    <property type="match status" value="1"/>
</dbReference>
<name>A0A7J3ZIY1_9CREN</name>
<dbReference type="PANTHER" id="PTHR43288:SF1">
    <property type="entry name" value="GLYCYL-RADICAL ENZYME ACTIVATING ENZYME MJ0021-RELATED"/>
    <property type="match status" value="1"/>
</dbReference>
<keyword evidence="2" id="KW-0479">Metal-binding</keyword>
<dbReference type="InterPro" id="IPR007197">
    <property type="entry name" value="rSAM"/>
</dbReference>
<dbReference type="GO" id="GO:0046872">
    <property type="term" value="F:metal ion binding"/>
    <property type="evidence" value="ECO:0007669"/>
    <property type="project" value="UniProtKB-KW"/>
</dbReference>
<dbReference type="EMBL" id="DRZC01000011">
    <property type="protein sequence ID" value="HHQ79964.1"/>
    <property type="molecule type" value="Genomic_DNA"/>
</dbReference>
<dbReference type="PANTHER" id="PTHR43288">
    <property type="entry name" value="BIOTIN SYNTHASE-RELATED PROTEIN, RADICAL SAM SUPERFAMILY"/>
    <property type="match status" value="1"/>
</dbReference>
<dbReference type="AlphaFoldDB" id="A0A7J3ZIY1"/>
<comment type="caution">
    <text evidence="6">The sequence shown here is derived from an EMBL/GenBank/DDBJ whole genome shotgun (WGS) entry which is preliminary data.</text>
</comment>
<dbReference type="PROSITE" id="PS51918">
    <property type="entry name" value="RADICAL_SAM"/>
    <property type="match status" value="1"/>
</dbReference>
<evidence type="ECO:0000256" key="4">
    <source>
        <dbReference type="ARBA" id="ARBA00023014"/>
    </source>
</evidence>
<dbReference type="InterPro" id="IPR013785">
    <property type="entry name" value="Aldolase_TIM"/>
</dbReference>
<sequence length="356" mass="40023">MTGSIVYGGSPPKGCELCARGEKAIVFVTGLCSDRCFYCPVSKKKMHRDVLYVNELRASNTRELVMEIERSGARGAGLTGGEPLMRLDRTLSIIRELKQVFGEEFHVHLYTSGAHATLSTLKTLERTGLDEIRFHPVTQSSLKGLESAVRHTGISAGIEVPAIPGEEERLLRLAEYLDSIGGEFMNVNEMEASESNALALVARGFKVEPNGVTVQGSRETALRLLRMVEERGLNVKVHFCPASFKTLVQTRLRYKNTVERDLQVYERVVQDFMVEWFDVALRKAGSERCNKLANVLLEEGLLFECSDETEAKVCRTYSIEWISELTLEDCISRVERKRAYPTHSRMVIESEIILEP</sequence>
<dbReference type="GO" id="GO:0003824">
    <property type="term" value="F:catalytic activity"/>
    <property type="evidence" value="ECO:0007669"/>
    <property type="project" value="InterPro"/>
</dbReference>
<proteinExistence type="predicted"/>
<evidence type="ECO:0000313" key="6">
    <source>
        <dbReference type="EMBL" id="HHQ79964.1"/>
    </source>
</evidence>
<evidence type="ECO:0000256" key="1">
    <source>
        <dbReference type="ARBA" id="ARBA00022691"/>
    </source>
</evidence>
<dbReference type="InterPro" id="IPR058240">
    <property type="entry name" value="rSAM_sf"/>
</dbReference>
<dbReference type="SFLD" id="SFLDG01108">
    <property type="entry name" value="Uncharacterised_Radical_SAM_Su"/>
    <property type="match status" value="1"/>
</dbReference>
<keyword evidence="1" id="KW-0949">S-adenosyl-L-methionine</keyword>